<dbReference type="InterPro" id="IPR052032">
    <property type="entry name" value="ATP-dep_AA_Ligase"/>
</dbReference>
<dbReference type="GO" id="GO:0016874">
    <property type="term" value="F:ligase activity"/>
    <property type="evidence" value="ECO:0007669"/>
    <property type="project" value="UniProtKB-KW"/>
</dbReference>
<evidence type="ECO:0000256" key="3">
    <source>
        <dbReference type="ARBA" id="ARBA00022840"/>
    </source>
</evidence>
<dbReference type="eggNOG" id="COG1181">
    <property type="taxonomic scope" value="Bacteria"/>
</dbReference>
<dbReference type="PANTHER" id="PTHR43585">
    <property type="entry name" value="FUMIPYRROLE BIOSYNTHESIS PROTEIN C"/>
    <property type="match status" value="1"/>
</dbReference>
<evidence type="ECO:0000313" key="6">
    <source>
        <dbReference type="EMBL" id="CBG39750.1"/>
    </source>
</evidence>
<accession>D3UGX8</accession>
<dbReference type="GO" id="GO:0005524">
    <property type="term" value="F:ATP binding"/>
    <property type="evidence" value="ECO:0007669"/>
    <property type="project" value="UniProtKB-UniRule"/>
</dbReference>
<evidence type="ECO:0000313" key="7">
    <source>
        <dbReference type="Proteomes" id="UP000001522"/>
    </source>
</evidence>
<keyword evidence="7" id="KW-1185">Reference proteome</keyword>
<organism evidence="6 7">
    <name type="scientific">Helicobacter mustelae (strain ATCC 43772 / CCUG 25715 / CIP 103759 / LMG 18044 / NCTC 12198 / R85-136P)</name>
    <name type="common">Campylobacter mustelae</name>
    <dbReference type="NCBI Taxonomy" id="679897"/>
    <lineage>
        <taxon>Bacteria</taxon>
        <taxon>Pseudomonadati</taxon>
        <taxon>Campylobacterota</taxon>
        <taxon>Epsilonproteobacteria</taxon>
        <taxon>Campylobacterales</taxon>
        <taxon>Helicobacteraceae</taxon>
        <taxon>Helicobacter</taxon>
    </lineage>
</organism>
<dbReference type="STRING" id="679897.HMU04890"/>
<keyword evidence="1 6" id="KW-0436">Ligase</keyword>
<reference evidence="6 7" key="1">
    <citation type="journal article" date="2010" name="BMC Genomics">
        <title>Comparative genomics and proteomics of Helicobacter mustelae, an ulcerogenic and carcinogenic gastric pathogen.</title>
        <authorList>
            <person name="O'Toole P.W."/>
            <person name="Snelling W.J."/>
            <person name="Canchaya C."/>
            <person name="Forde B.M."/>
            <person name="Hardie K.R."/>
            <person name="Josenhans C."/>
            <person name="Graham R.L.J."/>
            <person name="McMullan G."/>
            <person name="Parkhill J."/>
            <person name="Belda E."/>
            <person name="Bentley S.D."/>
        </authorList>
    </citation>
    <scope>NUCLEOTIDE SEQUENCE [LARGE SCALE GENOMIC DNA]</scope>
    <source>
        <strain evidence="7">ATCC 43772 / LMG 18044 / NCTC 12198 / 12198</strain>
    </source>
</reference>
<dbReference type="HOGENOM" id="CLU_029016_6_2_7"/>
<sequence length="415" mass="46912">MSIQSFIVLLGANQYLRERALKGAREVSDALIFIADKNAKFNKNRYFDGALQADSNDAQSLIQCIQEKQSLGFKLLSVIPLNDWVLKSANEINAFFHLPHLSLEVIENARNKYKMKCKFKEHGVPSSPFFLLEHEEELAKAIEVIGFPMIIKPYDFGGSGGVYLARNPKEASEKLALSKAIIAQYKNAFKIAGDKYLIEKYIDTQEEVSVEVLCFKDKCITLSVTEKYLSPKPYFSEMAHLVPSHRNLDKKLNEIAHNAALCLGIDKGLAHVEIKILKDSYWVIEVGARTGGDGILDQVERAFGVNPYALHIASYLGRDLSGFQMPEPKGSAFIGFLKAKEGKIQKIHYPLIDDLPKELESIKITAKEGDIAMPPKDWSAREGVMEFYYPHQFFKEKTNLPLELLQQWSEKIFES</sequence>
<feature type="domain" description="ATP-grasp" evidence="5">
    <location>
        <begin position="116"/>
        <end position="316"/>
    </location>
</feature>
<dbReference type="Pfam" id="PF13535">
    <property type="entry name" value="ATP-grasp_4"/>
    <property type="match status" value="1"/>
</dbReference>
<evidence type="ECO:0000256" key="1">
    <source>
        <dbReference type="ARBA" id="ARBA00022598"/>
    </source>
</evidence>
<name>D3UGX8_HELM1</name>
<evidence type="ECO:0000256" key="4">
    <source>
        <dbReference type="PROSITE-ProRule" id="PRU00409"/>
    </source>
</evidence>
<evidence type="ECO:0000259" key="5">
    <source>
        <dbReference type="PROSITE" id="PS50975"/>
    </source>
</evidence>
<gene>
    <name evidence="6" type="ordered locus">HMU04890</name>
</gene>
<dbReference type="GO" id="GO:0046872">
    <property type="term" value="F:metal ion binding"/>
    <property type="evidence" value="ECO:0007669"/>
    <property type="project" value="InterPro"/>
</dbReference>
<evidence type="ECO:0000256" key="2">
    <source>
        <dbReference type="ARBA" id="ARBA00022741"/>
    </source>
</evidence>
<proteinExistence type="predicted"/>
<protein>
    <submittedName>
        <fullName evidence="6">Putative ligase/carboxylase</fullName>
    </submittedName>
</protein>
<dbReference type="Gene3D" id="3.30.470.20">
    <property type="entry name" value="ATP-grasp fold, B domain"/>
    <property type="match status" value="1"/>
</dbReference>
<dbReference type="Proteomes" id="UP000001522">
    <property type="component" value="Chromosome"/>
</dbReference>
<dbReference type="PANTHER" id="PTHR43585:SF2">
    <property type="entry name" value="ATP-GRASP ENZYME FSQD"/>
    <property type="match status" value="1"/>
</dbReference>
<keyword evidence="2 4" id="KW-0547">Nucleotide-binding</keyword>
<keyword evidence="3 4" id="KW-0067">ATP-binding</keyword>
<dbReference type="RefSeq" id="WP_013023763.1">
    <property type="nucleotide sequence ID" value="NC_013949.1"/>
</dbReference>
<dbReference type="KEGG" id="hms:HMU04890"/>
<dbReference type="PROSITE" id="PS50975">
    <property type="entry name" value="ATP_GRASP"/>
    <property type="match status" value="1"/>
</dbReference>
<dbReference type="InterPro" id="IPR011761">
    <property type="entry name" value="ATP-grasp"/>
</dbReference>
<dbReference type="EMBL" id="FN555004">
    <property type="protein sequence ID" value="CBG39750.1"/>
    <property type="molecule type" value="Genomic_DNA"/>
</dbReference>
<dbReference type="AlphaFoldDB" id="D3UGX8"/>
<dbReference type="SUPFAM" id="SSF56059">
    <property type="entry name" value="Glutathione synthetase ATP-binding domain-like"/>
    <property type="match status" value="1"/>
</dbReference>